<dbReference type="Proteomes" id="UP000032564">
    <property type="component" value="Unassembled WGS sequence"/>
</dbReference>
<dbReference type="RefSeq" id="WP_045019016.1">
    <property type="nucleotide sequence ID" value="NZ_CP166105.1"/>
</dbReference>
<dbReference type="SUPFAM" id="SSF64307">
    <property type="entry name" value="SirA-like"/>
    <property type="match status" value="1"/>
</dbReference>
<dbReference type="CDD" id="cd00291">
    <property type="entry name" value="SirA_YedF_YeeD"/>
    <property type="match status" value="1"/>
</dbReference>
<dbReference type="InterPro" id="IPR001455">
    <property type="entry name" value="TusA-like"/>
</dbReference>
<dbReference type="EMBL" id="JWIT01000007">
    <property type="protein sequence ID" value="KJF73153.1"/>
    <property type="molecule type" value="Genomic_DNA"/>
</dbReference>
<evidence type="ECO:0000313" key="4">
    <source>
        <dbReference type="Proteomes" id="UP000032564"/>
    </source>
</evidence>
<gene>
    <name evidence="3" type="ORF">RP75_13175</name>
</gene>
<dbReference type="PANTHER" id="PTHR33279:SF6">
    <property type="entry name" value="SULFUR CARRIER PROTEIN YEDF-RELATED"/>
    <property type="match status" value="1"/>
</dbReference>
<keyword evidence="4" id="KW-1185">Reference proteome</keyword>
<evidence type="ECO:0000313" key="3">
    <source>
        <dbReference type="EMBL" id="KJF73153.1"/>
    </source>
</evidence>
<name>A0ABR5D7U5_9HYPH</name>
<evidence type="ECO:0000259" key="2">
    <source>
        <dbReference type="Pfam" id="PF01206"/>
    </source>
</evidence>
<comment type="caution">
    <text evidence="3">The sequence shown here is derived from an EMBL/GenBank/DDBJ whole genome shotgun (WGS) entry which is preliminary data.</text>
</comment>
<dbReference type="PANTHER" id="PTHR33279">
    <property type="entry name" value="SULFUR CARRIER PROTEIN YEDF-RELATED"/>
    <property type="match status" value="1"/>
</dbReference>
<evidence type="ECO:0000256" key="1">
    <source>
        <dbReference type="ARBA" id="ARBA00008984"/>
    </source>
</evidence>
<dbReference type="InterPro" id="IPR036868">
    <property type="entry name" value="TusA-like_sf"/>
</dbReference>
<dbReference type="Pfam" id="PF01206">
    <property type="entry name" value="TusA"/>
    <property type="match status" value="1"/>
</dbReference>
<proteinExistence type="inferred from homology"/>
<sequence>MSEPADIIFDLRGLKCPLPVLRSRKKLAGLNAGDILTVETTDPLAVIDIAHMCNEDGHMLVETMAVDKGHRFRIVKGG</sequence>
<dbReference type="Gene3D" id="3.30.110.40">
    <property type="entry name" value="TusA-like domain"/>
    <property type="match status" value="1"/>
</dbReference>
<protein>
    <submittedName>
        <fullName evidence="3">Response regulator SirA</fullName>
    </submittedName>
</protein>
<organism evidence="3 4">
    <name type="scientific">Agrobacterium arsenijevicii</name>
    <dbReference type="NCBI Taxonomy" id="1585697"/>
    <lineage>
        <taxon>Bacteria</taxon>
        <taxon>Pseudomonadati</taxon>
        <taxon>Pseudomonadota</taxon>
        <taxon>Alphaproteobacteria</taxon>
        <taxon>Hyphomicrobiales</taxon>
        <taxon>Rhizobiaceae</taxon>
        <taxon>Rhizobium/Agrobacterium group</taxon>
        <taxon>Agrobacterium</taxon>
    </lineage>
</organism>
<reference evidence="3 4" key="1">
    <citation type="submission" date="2014-12" db="EMBL/GenBank/DDBJ databases">
        <authorList>
            <person name="Kuzmanovic N."/>
            <person name="Pulawska J."/>
            <person name="Obradovic A."/>
        </authorList>
    </citation>
    <scope>NUCLEOTIDE SEQUENCE [LARGE SCALE GENOMIC DNA]</scope>
    <source>
        <strain evidence="3 4">KFB 330</strain>
    </source>
</reference>
<feature type="domain" description="UPF0033" evidence="2">
    <location>
        <begin position="9"/>
        <end position="76"/>
    </location>
</feature>
<accession>A0ABR5D7U5</accession>
<comment type="similarity">
    <text evidence="1">Belongs to the sulfur carrier protein TusA family.</text>
</comment>